<organism evidence="2 4">
    <name type="scientific">Ilyomonas limi</name>
    <dbReference type="NCBI Taxonomy" id="2575867"/>
    <lineage>
        <taxon>Bacteria</taxon>
        <taxon>Pseudomonadati</taxon>
        <taxon>Bacteroidota</taxon>
        <taxon>Chitinophagia</taxon>
        <taxon>Chitinophagales</taxon>
        <taxon>Chitinophagaceae</taxon>
        <taxon>Ilyomonas</taxon>
    </lineage>
</organism>
<proteinExistence type="predicted"/>
<name>A0A4U3KPM4_9BACT</name>
<dbReference type="EMBL" id="SZQL01000046">
    <property type="protein sequence ID" value="TKK64102.1"/>
    <property type="molecule type" value="Genomic_DNA"/>
</dbReference>
<evidence type="ECO:0000313" key="2">
    <source>
        <dbReference type="EMBL" id="TKK64102.1"/>
    </source>
</evidence>
<feature type="non-terminal residue" evidence="2">
    <location>
        <position position="46"/>
    </location>
</feature>
<dbReference type="EMBL" id="SZQL01000053">
    <property type="protein sequence ID" value="TKK64017.1"/>
    <property type="molecule type" value="Genomic_DNA"/>
</dbReference>
<dbReference type="AlphaFoldDB" id="A0A4U3KPM4"/>
<accession>A0A4U3KPM4</accession>
<evidence type="ECO:0000313" key="4">
    <source>
        <dbReference type="Proteomes" id="UP000305848"/>
    </source>
</evidence>
<sequence>MNTQTTASVPKLFIGMDVHKKSWTCHFKTDLFDYKTVTMPADSACL</sequence>
<dbReference type="EMBL" id="SZQL01000023">
    <property type="protein sequence ID" value="TKK65249.1"/>
    <property type="molecule type" value="Genomic_DNA"/>
</dbReference>
<comment type="caution">
    <text evidence="2">The sequence shown here is derived from an EMBL/GenBank/DDBJ whole genome shotgun (WGS) entry which is preliminary data.</text>
</comment>
<evidence type="ECO:0000313" key="3">
    <source>
        <dbReference type="EMBL" id="TKK65249.1"/>
    </source>
</evidence>
<gene>
    <name evidence="3" type="ORF">FC093_20760</name>
    <name evidence="2" type="ORF">FC093_23300</name>
    <name evidence="1" type="ORF">FC093_23450</name>
</gene>
<evidence type="ECO:0000313" key="1">
    <source>
        <dbReference type="EMBL" id="TKK64017.1"/>
    </source>
</evidence>
<keyword evidence="4" id="KW-1185">Reference proteome</keyword>
<dbReference type="Proteomes" id="UP000305848">
    <property type="component" value="Unassembled WGS sequence"/>
</dbReference>
<protein>
    <submittedName>
        <fullName evidence="2">IS110 family transposase</fullName>
    </submittedName>
</protein>
<reference evidence="2 4" key="1">
    <citation type="submission" date="2019-05" db="EMBL/GenBank/DDBJ databases">
        <title>Panacibacter sp. strain 17mud1-8 Genome sequencing and assembly.</title>
        <authorList>
            <person name="Chhetri G."/>
        </authorList>
    </citation>
    <scope>NUCLEOTIDE SEQUENCE [LARGE SCALE GENOMIC DNA]</scope>
    <source>
        <strain evidence="2 4">17mud1-8</strain>
    </source>
</reference>